<reference evidence="3" key="1">
    <citation type="submission" date="2016-06" db="UniProtKB">
        <authorList>
            <consortium name="WormBaseParasite"/>
        </authorList>
    </citation>
    <scope>IDENTIFICATION</scope>
</reference>
<dbReference type="WBParaSite" id="nOo.2.0.1.t10778-RA">
    <property type="protein sequence ID" value="nOo.2.0.1.t10778-RA"/>
    <property type="gene ID" value="nOo.2.0.1.g10778"/>
</dbReference>
<protein>
    <submittedName>
        <fullName evidence="3">Reverse transcriptase domain-containing protein</fullName>
    </submittedName>
</protein>
<dbReference type="OrthoDB" id="5867110at2759"/>
<sequence>MKSYWKQPEILIGVEHFSKFIKLDKAQELESGFLLLQTKLGPMLAENGYMNNIRNRNAISVEKIVICAASATSHDCFGSWSLLVLRSGRTKNNEEIPQRYDETIRNQLRTEVIEEVSLEMNQKGIIHYLPHHEIISSNKPATKFRILHDPSAHLKGAKSLNEVSYRRSVMPPDLIGIVVGNAHHLETNRSQIELEIGRNLYVDNVTLLANGTREALDKYHEVKTIFKEAAMNICEFLSNDDNSNKAIPEHDRLEGTPAKILGITWINNKDTIRVKLRPWIGQEPTKRSVFSICRFAI</sequence>
<accession>A0A182ERL0</accession>
<evidence type="ECO:0000313" key="3">
    <source>
        <dbReference type="WBParaSite" id="nOo.2.0.1.t10778-RA"/>
    </source>
</evidence>
<reference evidence="1 2" key="2">
    <citation type="submission" date="2018-08" db="EMBL/GenBank/DDBJ databases">
        <authorList>
            <person name="Laetsch R D."/>
            <person name="Stevens L."/>
            <person name="Kumar S."/>
            <person name="Blaxter L. M."/>
        </authorList>
    </citation>
    <scope>NUCLEOTIDE SEQUENCE [LARGE SCALE GENOMIC DNA]</scope>
</reference>
<evidence type="ECO:0000313" key="2">
    <source>
        <dbReference type="Proteomes" id="UP000271087"/>
    </source>
</evidence>
<keyword evidence="2" id="KW-1185">Reference proteome</keyword>
<organism evidence="3">
    <name type="scientific">Onchocerca ochengi</name>
    <name type="common">Filarial nematode worm</name>
    <dbReference type="NCBI Taxonomy" id="42157"/>
    <lineage>
        <taxon>Eukaryota</taxon>
        <taxon>Metazoa</taxon>
        <taxon>Ecdysozoa</taxon>
        <taxon>Nematoda</taxon>
        <taxon>Chromadorea</taxon>
        <taxon>Rhabditida</taxon>
        <taxon>Spirurina</taxon>
        <taxon>Spiruromorpha</taxon>
        <taxon>Filarioidea</taxon>
        <taxon>Onchocercidae</taxon>
        <taxon>Onchocerca</taxon>
    </lineage>
</organism>
<evidence type="ECO:0000313" key="1">
    <source>
        <dbReference type="EMBL" id="VDM94505.1"/>
    </source>
</evidence>
<proteinExistence type="predicted"/>
<gene>
    <name evidence="1" type="ORF">NOO_LOCUS10778</name>
</gene>
<dbReference type="AlphaFoldDB" id="A0A182ERL0"/>
<dbReference type="Proteomes" id="UP000271087">
    <property type="component" value="Unassembled WGS sequence"/>
</dbReference>
<dbReference type="EMBL" id="UYRW01006578">
    <property type="protein sequence ID" value="VDM94505.1"/>
    <property type="molecule type" value="Genomic_DNA"/>
</dbReference>
<name>A0A182ERL0_ONCOC</name>